<dbReference type="Proteomes" id="UP001153269">
    <property type="component" value="Unassembled WGS sequence"/>
</dbReference>
<feature type="region of interest" description="Disordered" evidence="1">
    <location>
        <begin position="57"/>
        <end position="112"/>
    </location>
</feature>
<gene>
    <name evidence="2" type="ORF">PLEPLA_LOCUS13351</name>
</gene>
<feature type="region of interest" description="Disordered" evidence="1">
    <location>
        <begin position="1"/>
        <end position="21"/>
    </location>
</feature>
<sequence>MYYSYGPSEALSRISFPPAGNRPVSPEVWLVHRGLITFNLQFPRRPAHAELYMAIFGEEEEEEEEEEESEREGSRTIFPLASSSPTRTHSRARTHRDSSKRTTPQVGMKGFA</sequence>
<protein>
    <submittedName>
        <fullName evidence="2">Uncharacterized protein</fullName>
    </submittedName>
</protein>
<organism evidence="2 3">
    <name type="scientific">Pleuronectes platessa</name>
    <name type="common">European plaice</name>
    <dbReference type="NCBI Taxonomy" id="8262"/>
    <lineage>
        <taxon>Eukaryota</taxon>
        <taxon>Metazoa</taxon>
        <taxon>Chordata</taxon>
        <taxon>Craniata</taxon>
        <taxon>Vertebrata</taxon>
        <taxon>Euteleostomi</taxon>
        <taxon>Actinopterygii</taxon>
        <taxon>Neopterygii</taxon>
        <taxon>Teleostei</taxon>
        <taxon>Neoteleostei</taxon>
        <taxon>Acanthomorphata</taxon>
        <taxon>Carangaria</taxon>
        <taxon>Pleuronectiformes</taxon>
        <taxon>Pleuronectoidei</taxon>
        <taxon>Pleuronectidae</taxon>
        <taxon>Pleuronectes</taxon>
    </lineage>
</organism>
<name>A0A9N7U6D5_PLEPL</name>
<accession>A0A9N7U6D5</accession>
<keyword evidence="3" id="KW-1185">Reference proteome</keyword>
<dbReference type="EMBL" id="CADEAL010000802">
    <property type="protein sequence ID" value="CAB1425421.1"/>
    <property type="molecule type" value="Genomic_DNA"/>
</dbReference>
<comment type="caution">
    <text evidence="2">The sequence shown here is derived from an EMBL/GenBank/DDBJ whole genome shotgun (WGS) entry which is preliminary data.</text>
</comment>
<evidence type="ECO:0000313" key="2">
    <source>
        <dbReference type="EMBL" id="CAB1425421.1"/>
    </source>
</evidence>
<reference evidence="2" key="1">
    <citation type="submission" date="2020-03" db="EMBL/GenBank/DDBJ databases">
        <authorList>
            <person name="Weist P."/>
        </authorList>
    </citation>
    <scope>NUCLEOTIDE SEQUENCE</scope>
</reference>
<proteinExistence type="predicted"/>
<feature type="compositionally biased region" description="Acidic residues" evidence="1">
    <location>
        <begin position="57"/>
        <end position="70"/>
    </location>
</feature>
<evidence type="ECO:0000313" key="3">
    <source>
        <dbReference type="Proteomes" id="UP001153269"/>
    </source>
</evidence>
<dbReference type="AlphaFoldDB" id="A0A9N7U6D5"/>
<evidence type="ECO:0000256" key="1">
    <source>
        <dbReference type="SAM" id="MobiDB-lite"/>
    </source>
</evidence>